<dbReference type="Gene3D" id="3.10.490.10">
    <property type="entry name" value="Gamma-glutamyl cyclotransferase-like"/>
    <property type="match status" value="1"/>
</dbReference>
<dbReference type="PANTHER" id="PTHR12935:SF0">
    <property type="entry name" value="GAMMA-GLUTAMYLCYCLOTRANSFERASE"/>
    <property type="match status" value="1"/>
</dbReference>
<dbReference type="OrthoDB" id="2924818at2759"/>
<evidence type="ECO:0000313" key="4">
    <source>
        <dbReference type="Proteomes" id="UP000309340"/>
    </source>
</evidence>
<dbReference type="SUPFAM" id="SSF110857">
    <property type="entry name" value="Gamma-glutamyl cyclotransferase-like"/>
    <property type="match status" value="1"/>
</dbReference>
<dbReference type="InterPro" id="IPR036568">
    <property type="entry name" value="GGCT-like_sf"/>
</dbReference>
<reference evidence="3 4" key="1">
    <citation type="submission" date="2017-03" db="EMBL/GenBank/DDBJ databases">
        <title>Genomes of endolithic fungi from Antarctica.</title>
        <authorList>
            <person name="Coleine C."/>
            <person name="Masonjones S."/>
            <person name="Stajich J.E."/>
        </authorList>
    </citation>
    <scope>NUCLEOTIDE SEQUENCE [LARGE SCALE GENOMIC DNA]</scope>
    <source>
        <strain evidence="3 4">CCFEE 5184</strain>
    </source>
</reference>
<name>A0A4V5NH67_9PEZI</name>
<dbReference type="EC" id="4.3.2.9" evidence="1"/>
<dbReference type="EMBL" id="NAJQ01000130">
    <property type="protein sequence ID" value="TKA77739.1"/>
    <property type="molecule type" value="Genomic_DNA"/>
</dbReference>
<dbReference type="Pfam" id="PF13772">
    <property type="entry name" value="AIG2_2"/>
    <property type="match status" value="1"/>
</dbReference>
<sequence>MAERCPSSLFKGKAALPGYRWQINERGVANIVATPQEPMHYVEGFLFSVNTADQRALDHSEGVQRGFYERKTLSVRLIPHRDGPFKTTYHAQKLRESRQMVWRMDQSAASNVEALIYVSSQYIEEGRIRPEYAVRMERAIADVLQMGIRQVYVRKYLAPFVRGPVMSPEDLKAMTLWQQRQQEQHQCSMRVILRRATRSQLDDPSHLYLREE</sequence>
<evidence type="ECO:0000256" key="1">
    <source>
        <dbReference type="ARBA" id="ARBA00012346"/>
    </source>
</evidence>
<keyword evidence="4" id="KW-1185">Reference proteome</keyword>
<gene>
    <name evidence="3" type="ORF">B0A55_04168</name>
</gene>
<accession>A0A4V5NH67</accession>
<dbReference type="GO" id="GO:0003839">
    <property type="term" value="F:gamma-glutamylcyclotransferase activity"/>
    <property type="evidence" value="ECO:0007669"/>
    <property type="project" value="UniProtKB-EC"/>
</dbReference>
<comment type="caution">
    <text evidence="3">The sequence shown here is derived from an EMBL/GenBank/DDBJ whole genome shotgun (WGS) entry which is preliminary data.</text>
</comment>
<dbReference type="InterPro" id="IPR017939">
    <property type="entry name" value="G-Glutamylcylcotransferase"/>
</dbReference>
<dbReference type="CDD" id="cd06661">
    <property type="entry name" value="GGCT_like"/>
    <property type="match status" value="1"/>
</dbReference>
<dbReference type="Proteomes" id="UP000309340">
    <property type="component" value="Unassembled WGS sequence"/>
</dbReference>
<organism evidence="3 4">
    <name type="scientific">Friedmanniomyces simplex</name>
    <dbReference type="NCBI Taxonomy" id="329884"/>
    <lineage>
        <taxon>Eukaryota</taxon>
        <taxon>Fungi</taxon>
        <taxon>Dikarya</taxon>
        <taxon>Ascomycota</taxon>
        <taxon>Pezizomycotina</taxon>
        <taxon>Dothideomycetes</taxon>
        <taxon>Dothideomycetidae</taxon>
        <taxon>Mycosphaerellales</taxon>
        <taxon>Teratosphaeriaceae</taxon>
        <taxon>Friedmanniomyces</taxon>
    </lineage>
</organism>
<evidence type="ECO:0000256" key="2">
    <source>
        <dbReference type="ARBA" id="ARBA00023239"/>
    </source>
</evidence>
<dbReference type="InterPro" id="IPR013024">
    <property type="entry name" value="GGCT-like"/>
</dbReference>
<evidence type="ECO:0000313" key="3">
    <source>
        <dbReference type="EMBL" id="TKA77739.1"/>
    </source>
</evidence>
<protein>
    <recommendedName>
        <fullName evidence="1">gamma-glutamylcyclotransferase</fullName>
        <ecNumber evidence="1">4.3.2.9</ecNumber>
    </recommendedName>
</protein>
<keyword evidence="2" id="KW-0456">Lyase</keyword>
<proteinExistence type="predicted"/>
<dbReference type="AlphaFoldDB" id="A0A4V5NH67"/>
<dbReference type="PANTHER" id="PTHR12935">
    <property type="entry name" value="GAMMA-GLUTAMYLCYCLOTRANSFERASE"/>
    <property type="match status" value="1"/>
</dbReference>